<evidence type="ECO:0000256" key="14">
    <source>
        <dbReference type="ARBA" id="ARBA00023316"/>
    </source>
</evidence>
<comment type="subcellular location">
    <subcellularLocation>
        <location evidence="1">Cell membrane</location>
    </subcellularLocation>
</comment>
<evidence type="ECO:0000256" key="16">
    <source>
        <dbReference type="ARBA" id="ARBA00049902"/>
    </source>
</evidence>
<dbReference type="GO" id="GO:0009252">
    <property type="term" value="P:peptidoglycan biosynthetic process"/>
    <property type="evidence" value="ECO:0007669"/>
    <property type="project" value="UniProtKB-KW"/>
</dbReference>
<feature type="coiled-coil region" evidence="17">
    <location>
        <begin position="45"/>
        <end position="83"/>
    </location>
</feature>
<dbReference type="GO" id="GO:0008955">
    <property type="term" value="F:peptidoglycan glycosyltransferase activity"/>
    <property type="evidence" value="ECO:0007669"/>
    <property type="project" value="UniProtKB-EC"/>
</dbReference>
<dbReference type="GO" id="GO:0030288">
    <property type="term" value="C:outer membrane-bounded periplasmic space"/>
    <property type="evidence" value="ECO:0007669"/>
    <property type="project" value="TreeGrafter"/>
</dbReference>
<dbReference type="InterPro" id="IPR001460">
    <property type="entry name" value="PCN-bd_Tpept"/>
</dbReference>
<comment type="caution">
    <text evidence="21">The sequence shown here is derived from an EMBL/GenBank/DDBJ whole genome shotgun (WGS) entry which is preliminary data.</text>
</comment>
<keyword evidence="13" id="KW-0511">Multifunctional enzyme</keyword>
<evidence type="ECO:0000313" key="22">
    <source>
        <dbReference type="Proteomes" id="UP000229191"/>
    </source>
</evidence>
<evidence type="ECO:0000256" key="10">
    <source>
        <dbReference type="ARBA" id="ARBA00022960"/>
    </source>
</evidence>
<comment type="similarity">
    <text evidence="2">In the C-terminal section; belongs to the transpeptidase family.</text>
</comment>
<keyword evidence="7" id="KW-0328">Glycosyltransferase</keyword>
<gene>
    <name evidence="21" type="ORF">COS53_02535</name>
</gene>
<evidence type="ECO:0000259" key="19">
    <source>
        <dbReference type="Pfam" id="PF00905"/>
    </source>
</evidence>
<feature type="domain" description="Penicillin-binding protein transpeptidase" evidence="19">
    <location>
        <begin position="450"/>
        <end position="730"/>
    </location>
</feature>
<keyword evidence="17" id="KW-0175">Coiled coil</keyword>
<dbReference type="PANTHER" id="PTHR32282">
    <property type="entry name" value="BINDING PROTEIN TRANSPEPTIDASE, PUTATIVE-RELATED"/>
    <property type="match status" value="1"/>
</dbReference>
<dbReference type="AlphaFoldDB" id="A0A2M7BPG5"/>
<keyword evidence="8" id="KW-0808">Transferase</keyword>
<evidence type="ECO:0000256" key="12">
    <source>
        <dbReference type="ARBA" id="ARBA00023136"/>
    </source>
</evidence>
<dbReference type="InterPro" id="IPR050396">
    <property type="entry name" value="Glycosyltr_51/Transpeptidase"/>
</dbReference>
<dbReference type="GO" id="GO:0009002">
    <property type="term" value="F:serine-type D-Ala-D-Ala carboxypeptidase activity"/>
    <property type="evidence" value="ECO:0007669"/>
    <property type="project" value="UniProtKB-EC"/>
</dbReference>
<evidence type="ECO:0000256" key="17">
    <source>
        <dbReference type="SAM" id="Coils"/>
    </source>
</evidence>
<dbReference type="Gene3D" id="1.10.3810.10">
    <property type="entry name" value="Biosynthetic peptidoglycan transglycosylase-like"/>
    <property type="match status" value="1"/>
</dbReference>
<organism evidence="21 22">
    <name type="scientific">Candidatus Shapirobacteria bacterium CG03_land_8_20_14_0_80_35_14</name>
    <dbReference type="NCBI Taxonomy" id="1974878"/>
    <lineage>
        <taxon>Bacteria</taxon>
        <taxon>Candidatus Shapironibacteriota</taxon>
    </lineage>
</organism>
<evidence type="ECO:0000256" key="3">
    <source>
        <dbReference type="ARBA" id="ARBA00007739"/>
    </source>
</evidence>
<evidence type="ECO:0000259" key="20">
    <source>
        <dbReference type="Pfam" id="PF00912"/>
    </source>
</evidence>
<proteinExistence type="inferred from homology"/>
<evidence type="ECO:0000256" key="8">
    <source>
        <dbReference type="ARBA" id="ARBA00022679"/>
    </source>
</evidence>
<dbReference type="Gene3D" id="3.40.710.10">
    <property type="entry name" value="DD-peptidase/beta-lactamase superfamily"/>
    <property type="match status" value="1"/>
</dbReference>
<evidence type="ECO:0000256" key="2">
    <source>
        <dbReference type="ARBA" id="ARBA00007090"/>
    </source>
</evidence>
<evidence type="ECO:0000256" key="5">
    <source>
        <dbReference type="ARBA" id="ARBA00022645"/>
    </source>
</evidence>
<name>A0A2M7BPG5_9BACT</name>
<evidence type="ECO:0000256" key="1">
    <source>
        <dbReference type="ARBA" id="ARBA00004236"/>
    </source>
</evidence>
<dbReference type="SUPFAM" id="SSF56601">
    <property type="entry name" value="beta-lactamase/transpeptidase-like"/>
    <property type="match status" value="1"/>
</dbReference>
<feature type="domain" description="Glycosyl transferase family 51" evidence="20">
    <location>
        <begin position="185"/>
        <end position="362"/>
    </location>
</feature>
<keyword evidence="10" id="KW-0133">Cell shape</keyword>
<dbReference type="GO" id="GO:0008360">
    <property type="term" value="P:regulation of cell shape"/>
    <property type="evidence" value="ECO:0007669"/>
    <property type="project" value="UniProtKB-KW"/>
</dbReference>
<evidence type="ECO:0000256" key="9">
    <source>
        <dbReference type="ARBA" id="ARBA00022801"/>
    </source>
</evidence>
<dbReference type="Proteomes" id="UP000229191">
    <property type="component" value="Unassembled WGS sequence"/>
</dbReference>
<evidence type="ECO:0000256" key="18">
    <source>
        <dbReference type="SAM" id="Phobius"/>
    </source>
</evidence>
<protein>
    <submittedName>
        <fullName evidence="21">Penicillin-binding protein</fullName>
    </submittedName>
</protein>
<evidence type="ECO:0000256" key="6">
    <source>
        <dbReference type="ARBA" id="ARBA00022670"/>
    </source>
</evidence>
<keyword evidence="18" id="KW-1133">Transmembrane helix</keyword>
<dbReference type="InterPro" id="IPR012338">
    <property type="entry name" value="Beta-lactam/transpept-like"/>
</dbReference>
<feature type="transmembrane region" description="Helical" evidence="18">
    <location>
        <begin position="137"/>
        <end position="157"/>
    </location>
</feature>
<keyword evidence="6" id="KW-0645">Protease</keyword>
<dbReference type="GO" id="GO:0071555">
    <property type="term" value="P:cell wall organization"/>
    <property type="evidence" value="ECO:0007669"/>
    <property type="project" value="UniProtKB-KW"/>
</dbReference>
<evidence type="ECO:0000313" key="21">
    <source>
        <dbReference type="EMBL" id="PIV07382.1"/>
    </source>
</evidence>
<feature type="transmembrane region" description="Helical" evidence="18">
    <location>
        <begin position="26"/>
        <end position="48"/>
    </location>
</feature>
<reference evidence="22" key="1">
    <citation type="submission" date="2017-09" db="EMBL/GenBank/DDBJ databases">
        <title>Depth-based differentiation of microbial function through sediment-hosted aquifers and enrichment of novel symbionts in the deep terrestrial subsurface.</title>
        <authorList>
            <person name="Probst A.J."/>
            <person name="Ladd B."/>
            <person name="Jarett J.K."/>
            <person name="Geller-Mcgrath D.E."/>
            <person name="Sieber C.M.K."/>
            <person name="Emerson J.B."/>
            <person name="Anantharaman K."/>
            <person name="Thomas B.C."/>
            <person name="Malmstrom R."/>
            <person name="Stieglmeier M."/>
            <person name="Klingl A."/>
            <person name="Woyke T."/>
            <person name="Ryan C.M."/>
            <person name="Banfield J.F."/>
        </authorList>
    </citation>
    <scope>NUCLEOTIDE SEQUENCE [LARGE SCALE GENOMIC DNA]</scope>
</reference>
<keyword evidence="14" id="KW-0961">Cell wall biogenesis/degradation</keyword>
<dbReference type="FunFam" id="1.10.3810.10:FF:000001">
    <property type="entry name" value="Penicillin-binding protein 1A"/>
    <property type="match status" value="1"/>
</dbReference>
<evidence type="ECO:0000256" key="15">
    <source>
        <dbReference type="ARBA" id="ARBA00034000"/>
    </source>
</evidence>
<evidence type="ECO:0000256" key="11">
    <source>
        <dbReference type="ARBA" id="ARBA00022984"/>
    </source>
</evidence>
<keyword evidence="18" id="KW-0812">Transmembrane</keyword>
<dbReference type="PANTHER" id="PTHR32282:SF11">
    <property type="entry name" value="PENICILLIN-BINDING PROTEIN 1B"/>
    <property type="match status" value="1"/>
</dbReference>
<keyword evidence="12 18" id="KW-0472">Membrane</keyword>
<dbReference type="InterPro" id="IPR036950">
    <property type="entry name" value="PBP_transglycosylase"/>
</dbReference>
<dbReference type="GO" id="GO:0006508">
    <property type="term" value="P:proteolysis"/>
    <property type="evidence" value="ECO:0007669"/>
    <property type="project" value="UniProtKB-KW"/>
</dbReference>
<dbReference type="SUPFAM" id="SSF53955">
    <property type="entry name" value="Lysozyme-like"/>
    <property type="match status" value="1"/>
</dbReference>
<keyword evidence="4" id="KW-1003">Cell membrane</keyword>
<sequence>MGVFRLSTNYSFPMIKKILINLGRPIYKLLLLSFIFIKKIIVGVLNWINQNINNYKNKINLLKNKKQNLLNKLKKNLINNKNQYLILVNKIKTKFSLINKFNKRTNFIHNKIIFVSKKKSTPILPLNKGGANKYIRYYLIFSIFMILGSLICLWFYWTILQDLPNVNEIYNPPKLSTKIYDRNGVLLYTFYKDENRSWVELSKIPKIMIEATLAIEDKDFFTHRGISIKGIFVALWHNIKNTNTNRWRGGSTITQQLVKNVFLSGEKTWKRKITELVLAIMVEHKLSKNEILERYFNQVAYGGETYGVEAASEKYFGKRIEDINLGQATFLAGLPAAPSSYLPNGQGLTLAYQRQAQVVEQMLVAGFIDNKTADKIVDNKIEIIKEDRSIKAPHFVFFVKDYLEERLGFENIERRGLSIYTTLDIETQKMAQNIVTEEVAKVARLRIGNGAAIITNAKNGDILAMVGSKDYWSSEIDGKFNITTAQRQPGSSIKPINYLLGLERGKSLGSIIDDSPITYQIRGQKPYSPQNYNGKSLGKVTLKTALASSLNIPSVKLLNENGVENMIDLAQKMGITTWNDRNRFGLSLALGAGEVKMTELVQAYSTFSQLGEMVKINPILKIYNYLGENVYEKYIEKEKVTEPKYAYLINTILSDDMARAPIFGLNSKLKIKGKTVAVKTGTTNSLKDNWCIGWTPEVMVAAWVGNNDNTSMSWVASGISGATPIWNRIMREMLPESLPDVTWSVPEGIYRSFSCGHEGLFTDGREKGMVCPPTVTPTPKI</sequence>
<comment type="catalytic activity">
    <reaction evidence="16">
        <text>[GlcNAc-(1-&gt;4)-Mur2Ac(oyl-L-Ala-gamma-D-Glu-L-Lys-D-Ala-D-Ala)](n)-di-trans,octa-cis-undecaprenyl diphosphate + beta-D-GlcNAc-(1-&gt;4)-Mur2Ac(oyl-L-Ala-gamma-D-Glu-L-Lys-D-Ala-D-Ala)-di-trans,octa-cis-undecaprenyl diphosphate = [GlcNAc-(1-&gt;4)-Mur2Ac(oyl-L-Ala-gamma-D-Glu-L-Lys-D-Ala-D-Ala)](n+1)-di-trans,octa-cis-undecaprenyl diphosphate + di-trans,octa-cis-undecaprenyl diphosphate + H(+)</text>
        <dbReference type="Rhea" id="RHEA:23708"/>
        <dbReference type="Rhea" id="RHEA-COMP:9602"/>
        <dbReference type="Rhea" id="RHEA-COMP:9603"/>
        <dbReference type="ChEBI" id="CHEBI:15378"/>
        <dbReference type="ChEBI" id="CHEBI:58405"/>
        <dbReference type="ChEBI" id="CHEBI:60033"/>
        <dbReference type="ChEBI" id="CHEBI:78435"/>
        <dbReference type="EC" id="2.4.99.28"/>
    </reaction>
</comment>
<dbReference type="GO" id="GO:0005886">
    <property type="term" value="C:plasma membrane"/>
    <property type="evidence" value="ECO:0007669"/>
    <property type="project" value="UniProtKB-SubCell"/>
</dbReference>
<keyword evidence="9" id="KW-0378">Hydrolase</keyword>
<keyword evidence="11" id="KW-0573">Peptidoglycan synthesis</keyword>
<dbReference type="InterPro" id="IPR023346">
    <property type="entry name" value="Lysozyme-like_dom_sf"/>
</dbReference>
<evidence type="ECO:0000256" key="4">
    <source>
        <dbReference type="ARBA" id="ARBA00022475"/>
    </source>
</evidence>
<dbReference type="Pfam" id="PF00905">
    <property type="entry name" value="Transpeptidase"/>
    <property type="match status" value="1"/>
</dbReference>
<keyword evidence="5" id="KW-0121">Carboxypeptidase</keyword>
<dbReference type="GO" id="GO:0008658">
    <property type="term" value="F:penicillin binding"/>
    <property type="evidence" value="ECO:0007669"/>
    <property type="project" value="InterPro"/>
</dbReference>
<dbReference type="Pfam" id="PF00912">
    <property type="entry name" value="Transgly"/>
    <property type="match status" value="1"/>
</dbReference>
<evidence type="ECO:0000256" key="7">
    <source>
        <dbReference type="ARBA" id="ARBA00022676"/>
    </source>
</evidence>
<comment type="similarity">
    <text evidence="3">In the N-terminal section; belongs to the glycosyltransferase 51 family.</text>
</comment>
<dbReference type="InterPro" id="IPR001264">
    <property type="entry name" value="Glyco_trans_51"/>
</dbReference>
<dbReference type="EMBL" id="PEVB01000070">
    <property type="protein sequence ID" value="PIV07382.1"/>
    <property type="molecule type" value="Genomic_DNA"/>
</dbReference>
<comment type="catalytic activity">
    <reaction evidence="15">
        <text>Preferential cleavage: (Ac)2-L-Lys-D-Ala-|-D-Ala. Also transpeptidation of peptidyl-alanyl moieties that are N-acyl substituents of D-alanine.</text>
        <dbReference type="EC" id="3.4.16.4"/>
    </reaction>
</comment>
<accession>A0A2M7BPG5</accession>
<evidence type="ECO:0000256" key="13">
    <source>
        <dbReference type="ARBA" id="ARBA00023268"/>
    </source>
</evidence>